<dbReference type="AlphaFoldDB" id="A0A918JGY0"/>
<dbReference type="Proteomes" id="UP000631300">
    <property type="component" value="Unassembled WGS sequence"/>
</dbReference>
<protein>
    <submittedName>
        <fullName evidence="2">Uncharacterized protein</fullName>
    </submittedName>
</protein>
<name>A0A918JGY0_9ALTE</name>
<gene>
    <name evidence="2" type="ORF">GCM10007391_04750</name>
</gene>
<keyword evidence="1" id="KW-0812">Transmembrane</keyword>
<reference evidence="2" key="2">
    <citation type="submission" date="2020-09" db="EMBL/GenBank/DDBJ databases">
        <authorList>
            <person name="Sun Q."/>
            <person name="Kim S."/>
        </authorList>
    </citation>
    <scope>NUCLEOTIDE SEQUENCE</scope>
    <source>
        <strain evidence="2">KCTC 22164</strain>
    </source>
</reference>
<comment type="caution">
    <text evidence="2">The sequence shown here is derived from an EMBL/GenBank/DDBJ whole genome shotgun (WGS) entry which is preliminary data.</text>
</comment>
<keyword evidence="1" id="KW-1133">Transmembrane helix</keyword>
<feature type="transmembrane region" description="Helical" evidence="1">
    <location>
        <begin position="38"/>
        <end position="58"/>
    </location>
</feature>
<organism evidence="2 3">
    <name type="scientific">Alteromonas halophila</name>
    <dbReference type="NCBI Taxonomy" id="516698"/>
    <lineage>
        <taxon>Bacteria</taxon>
        <taxon>Pseudomonadati</taxon>
        <taxon>Pseudomonadota</taxon>
        <taxon>Gammaproteobacteria</taxon>
        <taxon>Alteromonadales</taxon>
        <taxon>Alteromonadaceae</taxon>
        <taxon>Alteromonas/Salinimonas group</taxon>
        <taxon>Alteromonas</taxon>
    </lineage>
</organism>
<accession>A0A918JGY0</accession>
<reference evidence="2" key="1">
    <citation type="journal article" date="2014" name="Int. J. Syst. Evol. Microbiol.">
        <title>Complete genome sequence of Corynebacterium casei LMG S-19264T (=DSM 44701T), isolated from a smear-ripened cheese.</title>
        <authorList>
            <consortium name="US DOE Joint Genome Institute (JGI-PGF)"/>
            <person name="Walter F."/>
            <person name="Albersmeier A."/>
            <person name="Kalinowski J."/>
            <person name="Ruckert C."/>
        </authorList>
    </citation>
    <scope>NUCLEOTIDE SEQUENCE</scope>
    <source>
        <strain evidence="2">KCTC 22164</strain>
    </source>
</reference>
<dbReference type="EMBL" id="BMXP01000001">
    <property type="protein sequence ID" value="GGW75506.1"/>
    <property type="molecule type" value="Genomic_DNA"/>
</dbReference>
<proteinExistence type="predicted"/>
<evidence type="ECO:0000313" key="2">
    <source>
        <dbReference type="EMBL" id="GGW75506.1"/>
    </source>
</evidence>
<keyword evidence="1" id="KW-0472">Membrane</keyword>
<sequence length="69" mass="8102">MCQLLRNDGNRIISRVFLFVDKDSMMDVQHEFMEVDAAFGNFYVFEAVAVIITARIIVRNINRRVKEVH</sequence>
<keyword evidence="3" id="KW-1185">Reference proteome</keyword>
<evidence type="ECO:0000256" key="1">
    <source>
        <dbReference type="SAM" id="Phobius"/>
    </source>
</evidence>
<evidence type="ECO:0000313" key="3">
    <source>
        <dbReference type="Proteomes" id="UP000631300"/>
    </source>
</evidence>